<evidence type="ECO:0000313" key="1">
    <source>
        <dbReference type="EMBL" id="GAA3748018.1"/>
    </source>
</evidence>
<organism evidence="1 2">
    <name type="scientific">Leifsonella bigeumensis</name>
    <dbReference type="NCBI Taxonomy" id="433643"/>
    <lineage>
        <taxon>Bacteria</taxon>
        <taxon>Bacillati</taxon>
        <taxon>Actinomycetota</taxon>
        <taxon>Actinomycetes</taxon>
        <taxon>Micrococcales</taxon>
        <taxon>Microbacteriaceae</taxon>
        <taxon>Leifsonella</taxon>
    </lineage>
</organism>
<gene>
    <name evidence="1" type="ORF">GCM10022239_24360</name>
</gene>
<protein>
    <recommendedName>
        <fullName evidence="3">Abnormal spindle-like microcephaly-associated protein ASH domain-containing protein</fullName>
    </recommendedName>
</protein>
<dbReference type="Proteomes" id="UP001501004">
    <property type="component" value="Unassembled WGS sequence"/>
</dbReference>
<proteinExistence type="predicted"/>
<dbReference type="EMBL" id="BAABAE010000003">
    <property type="protein sequence ID" value="GAA3748018.1"/>
    <property type="molecule type" value="Genomic_DNA"/>
</dbReference>
<keyword evidence="2" id="KW-1185">Reference proteome</keyword>
<reference evidence="2" key="1">
    <citation type="journal article" date="2019" name="Int. J. Syst. Evol. Microbiol.">
        <title>The Global Catalogue of Microorganisms (GCM) 10K type strain sequencing project: providing services to taxonomists for standard genome sequencing and annotation.</title>
        <authorList>
            <consortium name="The Broad Institute Genomics Platform"/>
            <consortium name="The Broad Institute Genome Sequencing Center for Infectious Disease"/>
            <person name="Wu L."/>
            <person name="Ma J."/>
        </authorList>
    </citation>
    <scope>NUCLEOTIDE SEQUENCE [LARGE SCALE GENOMIC DNA]</scope>
    <source>
        <strain evidence="2">JCM 16949</strain>
    </source>
</reference>
<sequence length="264" mass="27979">MNTELPPGVSIDVYQGRFDYADHSLEIAVANHGRAPLEVVSAEFSSPTFTPAAGYARVPTTVRPGTSTDLKVLLPPAVCAAEPGDPVVAIDFTIEGVAYRVTMTPDDRLGQLPKIAAEDCRGEFVAEVATIEAASGFTETTIDGRPAAELEFTATPTGQGGILTIDTVRGSPLVSLRDPVTGIVGETVPLELDIGSAKGPVPFTLTLIPARCDPHVVQEDKRGTFFTFTVTTRQDTGVIYLGVSDAVRSALYDFVALSCGWDRH</sequence>
<accession>A0ABP7FTN6</accession>
<name>A0ABP7FTN6_9MICO</name>
<comment type="caution">
    <text evidence="1">The sequence shown here is derived from an EMBL/GenBank/DDBJ whole genome shotgun (WGS) entry which is preliminary data.</text>
</comment>
<evidence type="ECO:0000313" key="2">
    <source>
        <dbReference type="Proteomes" id="UP001501004"/>
    </source>
</evidence>
<evidence type="ECO:0008006" key="3">
    <source>
        <dbReference type="Google" id="ProtNLM"/>
    </source>
</evidence>